<name>W9IZ64_FUSOX</name>
<protein>
    <submittedName>
        <fullName evidence="1">Uncharacterized protein</fullName>
    </submittedName>
</protein>
<sequence length="37" mass="4111">MKFDIQIADICVAVALNLQDSPKQCLGYLASRARKDD</sequence>
<proteinExistence type="predicted"/>
<organism evidence="1 2">
    <name type="scientific">Fusarium oxysporum NRRL 32931</name>
    <dbReference type="NCBI Taxonomy" id="660029"/>
    <lineage>
        <taxon>Eukaryota</taxon>
        <taxon>Fungi</taxon>
        <taxon>Dikarya</taxon>
        <taxon>Ascomycota</taxon>
        <taxon>Pezizomycotina</taxon>
        <taxon>Sordariomycetes</taxon>
        <taxon>Hypocreomycetidae</taxon>
        <taxon>Hypocreales</taxon>
        <taxon>Nectriaceae</taxon>
        <taxon>Fusarium</taxon>
        <taxon>Fusarium oxysporum species complex</taxon>
    </lineage>
</organism>
<accession>W9IZ64</accession>
<dbReference type="HOGENOM" id="CLU_3351094_0_0_1"/>
<reference evidence="1 2" key="1">
    <citation type="submission" date="2011-06" db="EMBL/GenBank/DDBJ databases">
        <title>The Genome Sequence of Fusarium oxysporum FOSC 3-a.</title>
        <authorList>
            <consortium name="The Broad Institute Genome Sequencing Platform"/>
            <person name="Ma L.-J."/>
            <person name="Gale L.R."/>
            <person name="Schwartz D.C."/>
            <person name="Zhou S."/>
            <person name="Corby-Kistler H."/>
            <person name="Young S.K."/>
            <person name="Zeng Q."/>
            <person name="Gargeya S."/>
            <person name="Fitzgerald M."/>
            <person name="Haas B."/>
            <person name="Abouelleil A."/>
            <person name="Alvarado L."/>
            <person name="Arachchi H.M."/>
            <person name="Berlin A."/>
            <person name="Brown A."/>
            <person name="Chapman S.B."/>
            <person name="Chen Z."/>
            <person name="Dunbar C."/>
            <person name="Freedman E."/>
            <person name="Gearin G."/>
            <person name="Gellesch M."/>
            <person name="Goldberg J."/>
            <person name="Griggs A."/>
            <person name="Gujja S."/>
            <person name="Heiman D."/>
            <person name="Howarth C."/>
            <person name="Larson L."/>
            <person name="Lui A."/>
            <person name="MacDonald P.J.P."/>
            <person name="Mehta T."/>
            <person name="Montmayeur A."/>
            <person name="Murphy C."/>
            <person name="Neiman D."/>
            <person name="Pearson M."/>
            <person name="Priest M."/>
            <person name="Roberts A."/>
            <person name="Saif S."/>
            <person name="Shea T."/>
            <person name="Shenoy N."/>
            <person name="Sisk P."/>
            <person name="Stolte C."/>
            <person name="Sykes S."/>
            <person name="Wortman J."/>
            <person name="Nusbaum C."/>
            <person name="Birren B."/>
        </authorList>
    </citation>
    <scope>NUCLEOTIDE SEQUENCE [LARGE SCALE GENOMIC DNA]</scope>
    <source>
        <strain evidence="2">FOSC 3-a</strain>
    </source>
</reference>
<dbReference type="Proteomes" id="UP000030753">
    <property type="component" value="Unassembled WGS sequence"/>
</dbReference>
<gene>
    <name evidence="1" type="ORF">FOYG_02579</name>
</gene>
<evidence type="ECO:0000313" key="1">
    <source>
        <dbReference type="EMBL" id="EWY97821.1"/>
    </source>
</evidence>
<dbReference type="AlphaFoldDB" id="W9IZ64"/>
<dbReference type="EMBL" id="JH717840">
    <property type="protein sequence ID" value="EWY97821.1"/>
    <property type="molecule type" value="Genomic_DNA"/>
</dbReference>
<evidence type="ECO:0000313" key="2">
    <source>
        <dbReference type="Proteomes" id="UP000030753"/>
    </source>
</evidence>